<gene>
    <name evidence="2" type="ORF">UFOPK2265_00519</name>
</gene>
<dbReference type="AlphaFoldDB" id="A0A6J6L4I3"/>
<evidence type="ECO:0000256" key="1">
    <source>
        <dbReference type="SAM" id="Phobius"/>
    </source>
</evidence>
<keyword evidence="1" id="KW-1133">Transmembrane helix</keyword>
<name>A0A6J6L4I3_9ZZZZ</name>
<sequence>MQLTNRLIAGFSNAAIIIGIALGIGGIVRGGSIFIAVGTAGIAFKARGSRKFDFYFPLVIAIALFALAVALPRGR</sequence>
<accession>A0A6J6L4I3</accession>
<organism evidence="2">
    <name type="scientific">freshwater metagenome</name>
    <dbReference type="NCBI Taxonomy" id="449393"/>
    <lineage>
        <taxon>unclassified sequences</taxon>
        <taxon>metagenomes</taxon>
        <taxon>ecological metagenomes</taxon>
    </lineage>
</organism>
<proteinExistence type="predicted"/>
<dbReference type="EMBL" id="CAEZWP010000016">
    <property type="protein sequence ID" value="CAB4656920.1"/>
    <property type="molecule type" value="Genomic_DNA"/>
</dbReference>
<reference evidence="2" key="1">
    <citation type="submission" date="2020-05" db="EMBL/GenBank/DDBJ databases">
        <authorList>
            <person name="Chiriac C."/>
            <person name="Salcher M."/>
            <person name="Ghai R."/>
            <person name="Kavagutti S V."/>
        </authorList>
    </citation>
    <scope>NUCLEOTIDE SEQUENCE</scope>
</reference>
<keyword evidence="1" id="KW-0812">Transmembrane</keyword>
<evidence type="ECO:0000313" key="2">
    <source>
        <dbReference type="EMBL" id="CAB4656920.1"/>
    </source>
</evidence>
<protein>
    <submittedName>
        <fullName evidence="2">Unannotated protein</fullName>
    </submittedName>
</protein>
<feature type="transmembrane region" description="Helical" evidence="1">
    <location>
        <begin position="15"/>
        <end position="42"/>
    </location>
</feature>
<feature type="transmembrane region" description="Helical" evidence="1">
    <location>
        <begin position="54"/>
        <end position="71"/>
    </location>
</feature>
<keyword evidence="1" id="KW-0472">Membrane</keyword>